<protein>
    <submittedName>
        <fullName evidence="2">Uncharacterized protein</fullName>
    </submittedName>
</protein>
<proteinExistence type="predicted"/>
<feature type="chain" id="PRO_5015514292" evidence="1">
    <location>
        <begin position="26"/>
        <end position="111"/>
    </location>
</feature>
<dbReference type="Proteomes" id="UP000244189">
    <property type="component" value="Unassembled WGS sequence"/>
</dbReference>
<keyword evidence="1" id="KW-0732">Signal</keyword>
<accession>A0A2T5GFW8</accession>
<sequence>MHRLSALFLSFMLVLMLGLGSVAHATEGVTCVDTTAVSSLDHCDGDADQVPADADKAYPHHHGGCHGHHVGVPIASDSTGPASSVRMTASMWRNAPKAPVASDPALRPPQA</sequence>
<gene>
    <name evidence="2" type="ORF">C8J26_3989</name>
</gene>
<dbReference type="EMBL" id="QAOG01000010">
    <property type="protein sequence ID" value="PTQ58219.1"/>
    <property type="molecule type" value="Genomic_DNA"/>
</dbReference>
<name>A0A2T5GFW8_9SPHN</name>
<evidence type="ECO:0000256" key="1">
    <source>
        <dbReference type="SAM" id="SignalP"/>
    </source>
</evidence>
<evidence type="ECO:0000313" key="3">
    <source>
        <dbReference type="Proteomes" id="UP000244189"/>
    </source>
</evidence>
<dbReference type="AlphaFoldDB" id="A0A2T5GFW8"/>
<reference evidence="2 3" key="1">
    <citation type="submission" date="2018-04" db="EMBL/GenBank/DDBJ databases">
        <title>Genomic Encyclopedia of Type Strains, Phase III (KMG-III): the genomes of soil and plant-associated and newly described type strains.</title>
        <authorList>
            <person name="Whitman W."/>
        </authorList>
    </citation>
    <scope>NUCLEOTIDE SEQUENCE [LARGE SCALE GENOMIC DNA]</scope>
    <source>
        <strain evidence="2 3">MA101b</strain>
    </source>
</reference>
<evidence type="ECO:0000313" key="2">
    <source>
        <dbReference type="EMBL" id="PTQ58219.1"/>
    </source>
</evidence>
<comment type="caution">
    <text evidence="2">The sequence shown here is derived from an EMBL/GenBank/DDBJ whole genome shotgun (WGS) entry which is preliminary data.</text>
</comment>
<feature type="signal peptide" evidence="1">
    <location>
        <begin position="1"/>
        <end position="25"/>
    </location>
</feature>
<keyword evidence="3" id="KW-1185">Reference proteome</keyword>
<organism evidence="2 3">
    <name type="scientific">Sphingomonas aurantiaca</name>
    <dbReference type="NCBI Taxonomy" id="185949"/>
    <lineage>
        <taxon>Bacteria</taxon>
        <taxon>Pseudomonadati</taxon>
        <taxon>Pseudomonadota</taxon>
        <taxon>Alphaproteobacteria</taxon>
        <taxon>Sphingomonadales</taxon>
        <taxon>Sphingomonadaceae</taxon>
        <taxon>Sphingomonas</taxon>
    </lineage>
</organism>